<proteinExistence type="predicted"/>
<organism evidence="1 2">
    <name type="scientific">Nematostella vectensis</name>
    <name type="common">Starlet sea anemone</name>
    <dbReference type="NCBI Taxonomy" id="45351"/>
    <lineage>
        <taxon>Eukaryota</taxon>
        <taxon>Metazoa</taxon>
        <taxon>Cnidaria</taxon>
        <taxon>Anthozoa</taxon>
        <taxon>Hexacorallia</taxon>
        <taxon>Actiniaria</taxon>
        <taxon>Edwardsiidae</taxon>
        <taxon>Nematostella</taxon>
    </lineage>
</organism>
<dbReference type="AlphaFoldDB" id="A7STE2"/>
<dbReference type="Proteomes" id="UP000001593">
    <property type="component" value="Unassembled WGS sequence"/>
</dbReference>
<evidence type="ECO:0000313" key="2">
    <source>
        <dbReference type="Proteomes" id="UP000001593"/>
    </source>
</evidence>
<reference evidence="1 2" key="1">
    <citation type="journal article" date="2007" name="Science">
        <title>Sea anemone genome reveals ancestral eumetazoan gene repertoire and genomic organization.</title>
        <authorList>
            <person name="Putnam N.H."/>
            <person name="Srivastava M."/>
            <person name="Hellsten U."/>
            <person name="Dirks B."/>
            <person name="Chapman J."/>
            <person name="Salamov A."/>
            <person name="Terry A."/>
            <person name="Shapiro H."/>
            <person name="Lindquist E."/>
            <person name="Kapitonov V.V."/>
            <person name="Jurka J."/>
            <person name="Genikhovich G."/>
            <person name="Grigoriev I.V."/>
            <person name="Lucas S.M."/>
            <person name="Steele R.E."/>
            <person name="Finnerty J.R."/>
            <person name="Technau U."/>
            <person name="Martindale M.Q."/>
            <person name="Rokhsar D.S."/>
        </authorList>
    </citation>
    <scope>NUCLEOTIDE SEQUENCE [LARGE SCALE GENOMIC DNA]</scope>
    <source>
        <strain evidence="2">CH2 X CH6</strain>
    </source>
</reference>
<evidence type="ECO:0000313" key="1">
    <source>
        <dbReference type="EMBL" id="EDO33033.1"/>
    </source>
</evidence>
<feature type="non-terminal residue" evidence="1">
    <location>
        <position position="50"/>
    </location>
</feature>
<gene>
    <name evidence="1" type="ORF">NEMVEDRAFT_v1g130967</name>
</gene>
<name>A7STE2_NEMVE</name>
<dbReference type="HOGENOM" id="CLU_3130254_0_0_1"/>
<keyword evidence="2" id="KW-1185">Reference proteome</keyword>
<dbReference type="InParanoid" id="A7STE2"/>
<protein>
    <submittedName>
        <fullName evidence="1">Uncharacterized protein</fullName>
    </submittedName>
</protein>
<accession>A7STE2</accession>
<sequence length="50" mass="5698">MRHSNPLPYTYTVNASQQPPPIYIHRECVTATPSHNTYTVNASQQPPLIY</sequence>
<dbReference type="EMBL" id="DS469794">
    <property type="protein sequence ID" value="EDO33033.1"/>
    <property type="molecule type" value="Genomic_DNA"/>
</dbReference>